<name>A0A1H8YQF2_9PSEU</name>
<dbReference type="EMBL" id="FOEF01000047">
    <property type="protein sequence ID" value="SEP54445.1"/>
    <property type="molecule type" value="Genomic_DNA"/>
</dbReference>
<gene>
    <name evidence="1" type="ORF">SAMN04489732_14721</name>
</gene>
<dbReference type="OrthoDB" id="3214167at2"/>
<organism evidence="1 2">
    <name type="scientific">Amycolatopsis saalfeldensis</name>
    <dbReference type="NCBI Taxonomy" id="394193"/>
    <lineage>
        <taxon>Bacteria</taxon>
        <taxon>Bacillati</taxon>
        <taxon>Actinomycetota</taxon>
        <taxon>Actinomycetes</taxon>
        <taxon>Pseudonocardiales</taxon>
        <taxon>Pseudonocardiaceae</taxon>
        <taxon>Amycolatopsis</taxon>
    </lineage>
</organism>
<dbReference type="STRING" id="394193.SAMN04489732_14721"/>
<dbReference type="Proteomes" id="UP000198582">
    <property type="component" value="Unassembled WGS sequence"/>
</dbReference>
<keyword evidence="2" id="KW-1185">Reference proteome</keyword>
<proteinExistence type="predicted"/>
<dbReference type="AlphaFoldDB" id="A0A1H8YQF2"/>
<accession>A0A1H8YQF2</accession>
<evidence type="ECO:0000313" key="2">
    <source>
        <dbReference type="Proteomes" id="UP000198582"/>
    </source>
</evidence>
<reference evidence="1 2" key="1">
    <citation type="submission" date="2016-10" db="EMBL/GenBank/DDBJ databases">
        <authorList>
            <person name="de Groot N.N."/>
        </authorList>
    </citation>
    <scope>NUCLEOTIDE SEQUENCE [LARGE SCALE GENOMIC DNA]</scope>
    <source>
        <strain evidence="1 2">DSM 44993</strain>
    </source>
</reference>
<dbReference type="RefSeq" id="WP_091629742.1">
    <property type="nucleotide sequence ID" value="NZ_FOEF01000047.1"/>
</dbReference>
<evidence type="ECO:0000313" key="1">
    <source>
        <dbReference type="EMBL" id="SEP54445.1"/>
    </source>
</evidence>
<protein>
    <submittedName>
        <fullName evidence="1">Uncharacterized protein</fullName>
    </submittedName>
</protein>
<sequence>MQFESALEFTREELTQSQAHALSDVLHLRRQLLADQQNALVSARVTVGATVKVRQNIKQAYLRGLTGTVQAKNGKVATVLLDEESTARLSSGKASRSIWIPEGTTRHPLDGMPVAALDVLDAPDGFDDLVTFLVSHATAQQITEVETGRKKRIQTLAESLAAGDVVMITNVSPKFLVGLTGTVQSVDKAAGGCRVLLDENSTKQLRLEDSSRFHVENGVTHYPIRLKFEQALITSQAS</sequence>